<comment type="caution">
    <text evidence="7">The sequence shown here is derived from an EMBL/GenBank/DDBJ whole genome shotgun (WGS) entry which is preliminary data.</text>
</comment>
<evidence type="ECO:0000256" key="6">
    <source>
        <dbReference type="SAM" id="Phobius"/>
    </source>
</evidence>
<evidence type="ECO:0000256" key="4">
    <source>
        <dbReference type="ARBA" id="ARBA00022989"/>
    </source>
</evidence>
<dbReference type="Pfam" id="PF03381">
    <property type="entry name" value="CDC50"/>
    <property type="match status" value="1"/>
</dbReference>
<keyword evidence="8" id="KW-1185">Reference proteome</keyword>
<dbReference type="Proteomes" id="UP000031668">
    <property type="component" value="Unassembled WGS sequence"/>
</dbReference>
<evidence type="ECO:0000256" key="2">
    <source>
        <dbReference type="ARBA" id="ARBA00009457"/>
    </source>
</evidence>
<name>A0A0C2IG80_THEKT</name>
<proteinExistence type="inferred from homology"/>
<evidence type="ECO:0000313" key="8">
    <source>
        <dbReference type="Proteomes" id="UP000031668"/>
    </source>
</evidence>
<dbReference type="GO" id="GO:0016020">
    <property type="term" value="C:membrane"/>
    <property type="evidence" value="ECO:0007669"/>
    <property type="project" value="UniProtKB-SubCell"/>
</dbReference>
<dbReference type="AlphaFoldDB" id="A0A0C2IG80"/>
<reference evidence="7 8" key="1">
    <citation type="journal article" date="2014" name="Genome Biol. Evol.">
        <title>The genome of the myxosporean Thelohanellus kitauei shows adaptations to nutrient acquisition within its fish host.</title>
        <authorList>
            <person name="Yang Y."/>
            <person name="Xiong J."/>
            <person name="Zhou Z."/>
            <person name="Huo F."/>
            <person name="Miao W."/>
            <person name="Ran C."/>
            <person name="Liu Y."/>
            <person name="Zhang J."/>
            <person name="Feng J."/>
            <person name="Wang M."/>
            <person name="Wang M."/>
            <person name="Wang L."/>
            <person name="Yao B."/>
        </authorList>
    </citation>
    <scope>NUCLEOTIDE SEQUENCE [LARGE SCALE GENOMIC DNA]</scope>
    <source>
        <strain evidence="7">Wuqing</strain>
    </source>
</reference>
<accession>A0A0C2IG80</accession>
<sequence>MAISAIHQLKNVMEKWMVSGFYRAVLLQGSCLMVRSLIISDSFELFNSNNPEEKINMEYVPITSTDRFLFKNPLSSGSDLSSLTDKYIKPRWWEKDFFSLNPGNNDMNGPLYPDFVYWIKNEPFPTFLKPHRMIKSDNNLVNSKYVLTGDKLRKSIIIFNSDTYGSKSTKMLTFSFVSTSLCFILTLFAFLDHLFSRYEKRR</sequence>
<evidence type="ECO:0000256" key="3">
    <source>
        <dbReference type="ARBA" id="ARBA00022692"/>
    </source>
</evidence>
<gene>
    <name evidence="7" type="ORF">RF11_11253</name>
</gene>
<feature type="transmembrane region" description="Helical" evidence="6">
    <location>
        <begin position="21"/>
        <end position="39"/>
    </location>
</feature>
<comment type="similarity">
    <text evidence="2">Belongs to the CDC50/LEM3 family.</text>
</comment>
<dbReference type="InterPro" id="IPR005045">
    <property type="entry name" value="CDC50/LEM3_fam"/>
</dbReference>
<evidence type="ECO:0000256" key="1">
    <source>
        <dbReference type="ARBA" id="ARBA00004370"/>
    </source>
</evidence>
<keyword evidence="5 6" id="KW-0472">Membrane</keyword>
<dbReference type="EMBL" id="JWZT01004330">
    <property type="protein sequence ID" value="KII64314.1"/>
    <property type="molecule type" value="Genomic_DNA"/>
</dbReference>
<dbReference type="OrthoDB" id="340608at2759"/>
<evidence type="ECO:0000313" key="7">
    <source>
        <dbReference type="EMBL" id="KII64314.1"/>
    </source>
</evidence>
<evidence type="ECO:0008006" key="9">
    <source>
        <dbReference type="Google" id="ProtNLM"/>
    </source>
</evidence>
<organism evidence="7 8">
    <name type="scientific">Thelohanellus kitauei</name>
    <name type="common">Myxosporean</name>
    <dbReference type="NCBI Taxonomy" id="669202"/>
    <lineage>
        <taxon>Eukaryota</taxon>
        <taxon>Metazoa</taxon>
        <taxon>Cnidaria</taxon>
        <taxon>Myxozoa</taxon>
        <taxon>Myxosporea</taxon>
        <taxon>Bivalvulida</taxon>
        <taxon>Platysporina</taxon>
        <taxon>Myxobolidae</taxon>
        <taxon>Thelohanellus</taxon>
    </lineage>
</organism>
<comment type="subcellular location">
    <subcellularLocation>
        <location evidence="1">Membrane</location>
    </subcellularLocation>
</comment>
<feature type="transmembrane region" description="Helical" evidence="6">
    <location>
        <begin position="171"/>
        <end position="195"/>
    </location>
</feature>
<evidence type="ECO:0000256" key="5">
    <source>
        <dbReference type="ARBA" id="ARBA00023136"/>
    </source>
</evidence>
<keyword evidence="4 6" id="KW-1133">Transmembrane helix</keyword>
<keyword evidence="3 6" id="KW-0812">Transmembrane</keyword>
<protein>
    <recommendedName>
        <fullName evidence="9">Cell cycle control protein 50A</fullName>
    </recommendedName>
</protein>